<accession>A0A0D3H3U3</accession>
<evidence type="ECO:0000313" key="2">
    <source>
        <dbReference type="Proteomes" id="UP000026960"/>
    </source>
</evidence>
<dbReference type="Gramene" id="OBART09G01330.1">
    <property type="protein sequence ID" value="OBART09G01330.1"/>
    <property type="gene ID" value="OBART09G01330"/>
</dbReference>
<sequence length="69" mass="7322">MPVLGSHMSAELVWWWSIGASAVDSQVSGLGRIDNDGSFPLLRVLSCCLTPRGWLLGESPVLALLSPDG</sequence>
<dbReference type="EnsemblPlants" id="OBART09G01330.1">
    <property type="protein sequence ID" value="OBART09G01330.1"/>
    <property type="gene ID" value="OBART09G01330"/>
</dbReference>
<organism evidence="1">
    <name type="scientific">Oryza barthii</name>
    <dbReference type="NCBI Taxonomy" id="65489"/>
    <lineage>
        <taxon>Eukaryota</taxon>
        <taxon>Viridiplantae</taxon>
        <taxon>Streptophyta</taxon>
        <taxon>Embryophyta</taxon>
        <taxon>Tracheophyta</taxon>
        <taxon>Spermatophyta</taxon>
        <taxon>Magnoliopsida</taxon>
        <taxon>Liliopsida</taxon>
        <taxon>Poales</taxon>
        <taxon>Poaceae</taxon>
        <taxon>BOP clade</taxon>
        <taxon>Oryzoideae</taxon>
        <taxon>Oryzeae</taxon>
        <taxon>Oryzinae</taxon>
        <taxon>Oryza</taxon>
    </lineage>
</organism>
<dbReference type="AlphaFoldDB" id="A0A0D3H3U3"/>
<reference evidence="1" key="1">
    <citation type="journal article" date="2009" name="Rice">
        <title>De Novo Next Generation Sequencing of Plant Genomes.</title>
        <authorList>
            <person name="Rounsley S."/>
            <person name="Marri P.R."/>
            <person name="Yu Y."/>
            <person name="He R."/>
            <person name="Sisneros N."/>
            <person name="Goicoechea J.L."/>
            <person name="Lee S.J."/>
            <person name="Angelova A."/>
            <person name="Kudrna D."/>
            <person name="Luo M."/>
            <person name="Affourtit J."/>
            <person name="Desany B."/>
            <person name="Knight J."/>
            <person name="Niazi F."/>
            <person name="Egholm M."/>
            <person name="Wing R.A."/>
        </authorList>
    </citation>
    <scope>NUCLEOTIDE SEQUENCE [LARGE SCALE GENOMIC DNA]</scope>
    <source>
        <strain evidence="1">cv. IRGC 105608</strain>
    </source>
</reference>
<protein>
    <submittedName>
        <fullName evidence="1">Uncharacterized protein</fullName>
    </submittedName>
</protein>
<keyword evidence="2" id="KW-1185">Reference proteome</keyword>
<proteinExistence type="predicted"/>
<evidence type="ECO:0000313" key="1">
    <source>
        <dbReference type="EnsemblPlants" id="OBART09G01330.1"/>
    </source>
</evidence>
<name>A0A0D3H3U3_9ORYZ</name>
<reference evidence="1" key="2">
    <citation type="submission" date="2015-03" db="UniProtKB">
        <authorList>
            <consortium name="EnsemblPlants"/>
        </authorList>
    </citation>
    <scope>IDENTIFICATION</scope>
</reference>
<dbReference type="Proteomes" id="UP000026960">
    <property type="component" value="Chromosome 9"/>
</dbReference>
<dbReference type="HOGENOM" id="CLU_196296_0_0_1"/>
<dbReference type="PaxDb" id="65489-OBART09G01330.1"/>